<reference evidence="7" key="3">
    <citation type="submission" date="2025-09" db="UniProtKB">
        <authorList>
            <consortium name="Ensembl"/>
        </authorList>
    </citation>
    <scope>IDENTIFICATION</scope>
</reference>
<feature type="transmembrane region" description="Helical" evidence="6">
    <location>
        <begin position="32"/>
        <end position="54"/>
    </location>
</feature>
<keyword evidence="8" id="KW-1185">Reference proteome</keyword>
<keyword evidence="2 6" id="KW-0812">Transmembrane</keyword>
<sequence>TMKFISLRLLTSLLLIINKLYNSRQADGRLLPQWLTGIIAVVAFLFLTFVVFLVNKAWCQTPRFMSGTSRPPGRPERNVKLHMRKSVKSGCHDCYPFEKYPSFSGIILQSVQLHLNRAKMIKDAPVTASSQLLK</sequence>
<evidence type="ECO:0000313" key="7">
    <source>
        <dbReference type="Ensembl" id="ENSMMDP00005015082.1"/>
    </source>
</evidence>
<evidence type="ECO:0000256" key="4">
    <source>
        <dbReference type="ARBA" id="ARBA00023136"/>
    </source>
</evidence>
<evidence type="ECO:0000256" key="5">
    <source>
        <dbReference type="ARBA" id="ARBA00049650"/>
    </source>
</evidence>
<dbReference type="GO" id="GO:0016020">
    <property type="term" value="C:membrane"/>
    <property type="evidence" value="ECO:0007669"/>
    <property type="project" value="UniProtKB-SubCell"/>
</dbReference>
<keyword evidence="4 6" id="KW-0472">Membrane</keyword>
<comment type="subcellular location">
    <subcellularLocation>
        <location evidence="1">Membrane</location>
        <topology evidence="1">Single-pass membrane protein</topology>
    </subcellularLocation>
</comment>
<dbReference type="AlphaFoldDB" id="A0A667XIS0"/>
<evidence type="ECO:0000313" key="8">
    <source>
        <dbReference type="Proteomes" id="UP000472263"/>
    </source>
</evidence>
<organism evidence="7 8">
    <name type="scientific">Myripristis murdjan</name>
    <name type="common">pinecone soldierfish</name>
    <dbReference type="NCBI Taxonomy" id="586833"/>
    <lineage>
        <taxon>Eukaryota</taxon>
        <taxon>Metazoa</taxon>
        <taxon>Chordata</taxon>
        <taxon>Craniata</taxon>
        <taxon>Vertebrata</taxon>
        <taxon>Euteleostomi</taxon>
        <taxon>Actinopterygii</taxon>
        <taxon>Neopterygii</taxon>
        <taxon>Teleostei</taxon>
        <taxon>Neoteleostei</taxon>
        <taxon>Acanthomorphata</taxon>
        <taxon>Holocentriformes</taxon>
        <taxon>Holocentridae</taxon>
        <taxon>Myripristis</taxon>
    </lineage>
</organism>
<protein>
    <recommendedName>
        <fullName evidence="9">PDZK1-interacting protein 1</fullName>
    </recommendedName>
</protein>
<dbReference type="InterPro" id="IPR031627">
    <property type="entry name" value="PDZK1IP1/SMIM24"/>
</dbReference>
<name>A0A667XIS0_9TELE</name>
<dbReference type="Proteomes" id="UP000472263">
    <property type="component" value="Chromosome 4"/>
</dbReference>
<reference evidence="7" key="2">
    <citation type="submission" date="2025-08" db="UniProtKB">
        <authorList>
            <consortium name="Ensembl"/>
        </authorList>
    </citation>
    <scope>IDENTIFICATION</scope>
</reference>
<keyword evidence="3 6" id="KW-1133">Transmembrane helix</keyword>
<dbReference type="InParanoid" id="A0A667XIS0"/>
<evidence type="ECO:0000256" key="2">
    <source>
        <dbReference type="ARBA" id="ARBA00022692"/>
    </source>
</evidence>
<evidence type="ECO:0008006" key="9">
    <source>
        <dbReference type="Google" id="ProtNLM"/>
    </source>
</evidence>
<dbReference type="Ensembl" id="ENSMMDT00005015489.1">
    <property type="protein sequence ID" value="ENSMMDP00005015082.1"/>
    <property type="gene ID" value="ENSMMDG00005007729.1"/>
</dbReference>
<dbReference type="Pfam" id="PF15807">
    <property type="entry name" value="MAP17"/>
    <property type="match status" value="1"/>
</dbReference>
<accession>A0A667XIS0</accession>
<proteinExistence type="inferred from homology"/>
<dbReference type="PANTHER" id="PTHR15296:SF1">
    <property type="entry name" value="PDZK1 INTERACTING PROTEIN 1"/>
    <property type="match status" value="1"/>
</dbReference>
<dbReference type="PANTHER" id="PTHR15296">
    <property type="entry name" value="MEMBRANE-ASSOCIATED PROTEIN MAP17"/>
    <property type="match status" value="1"/>
</dbReference>
<evidence type="ECO:0000256" key="6">
    <source>
        <dbReference type="SAM" id="Phobius"/>
    </source>
</evidence>
<reference evidence="7" key="1">
    <citation type="submission" date="2019-06" db="EMBL/GenBank/DDBJ databases">
        <authorList>
            <consortium name="Wellcome Sanger Institute Data Sharing"/>
        </authorList>
    </citation>
    <scope>NUCLEOTIDE SEQUENCE [LARGE SCALE GENOMIC DNA]</scope>
</reference>
<evidence type="ECO:0000256" key="3">
    <source>
        <dbReference type="ARBA" id="ARBA00022989"/>
    </source>
</evidence>
<evidence type="ECO:0000256" key="1">
    <source>
        <dbReference type="ARBA" id="ARBA00004167"/>
    </source>
</evidence>
<comment type="similarity">
    <text evidence="5">Belongs to the PDZK1-interacting protein 1/SMIM24 family.</text>
</comment>
<dbReference type="GeneTree" id="ENSGT01130000278372"/>